<dbReference type="InterPro" id="IPR000727">
    <property type="entry name" value="T_SNARE_dom"/>
</dbReference>
<evidence type="ECO:0000259" key="4">
    <source>
        <dbReference type="PROSITE" id="PS50192"/>
    </source>
</evidence>
<keyword evidence="3" id="KW-0812">Transmembrane</keyword>
<keyword evidence="6" id="KW-1185">Reference proteome</keyword>
<dbReference type="GO" id="GO:0031201">
    <property type="term" value="C:SNARE complex"/>
    <property type="evidence" value="ECO:0007669"/>
    <property type="project" value="TreeGrafter"/>
</dbReference>
<dbReference type="GO" id="GO:0000149">
    <property type="term" value="F:SNARE binding"/>
    <property type="evidence" value="ECO:0007669"/>
    <property type="project" value="TreeGrafter"/>
</dbReference>
<dbReference type="Proteomes" id="UP000398389">
    <property type="component" value="Unassembled WGS sequence"/>
</dbReference>
<organism evidence="5 6">
    <name type="scientific">Magnusiomyces paraingens</name>
    <dbReference type="NCBI Taxonomy" id="2606893"/>
    <lineage>
        <taxon>Eukaryota</taxon>
        <taxon>Fungi</taxon>
        <taxon>Dikarya</taxon>
        <taxon>Ascomycota</taxon>
        <taxon>Saccharomycotina</taxon>
        <taxon>Dipodascomycetes</taxon>
        <taxon>Dipodascales</taxon>
        <taxon>Dipodascaceae</taxon>
        <taxon>Magnusiomyces</taxon>
    </lineage>
</organism>
<dbReference type="GO" id="GO:0005484">
    <property type="term" value="F:SNAP receptor activity"/>
    <property type="evidence" value="ECO:0007669"/>
    <property type="project" value="InterPro"/>
</dbReference>
<dbReference type="GO" id="GO:0048278">
    <property type="term" value="P:vesicle docking"/>
    <property type="evidence" value="ECO:0007669"/>
    <property type="project" value="TreeGrafter"/>
</dbReference>
<feature type="coiled-coil region" evidence="2">
    <location>
        <begin position="112"/>
        <end position="146"/>
    </location>
</feature>
<reference evidence="5 6" key="1">
    <citation type="submission" date="2019-09" db="EMBL/GenBank/DDBJ databases">
        <authorList>
            <person name="Brejova B."/>
        </authorList>
    </citation>
    <scope>NUCLEOTIDE SEQUENCE [LARGE SCALE GENOMIC DNA]</scope>
</reference>
<evidence type="ECO:0000313" key="6">
    <source>
        <dbReference type="Proteomes" id="UP000398389"/>
    </source>
</evidence>
<dbReference type="InterPro" id="IPR006012">
    <property type="entry name" value="Syntaxin/epimorphin_CS"/>
</dbReference>
<evidence type="ECO:0000256" key="3">
    <source>
        <dbReference type="SAM" id="Phobius"/>
    </source>
</evidence>
<keyword evidence="3" id="KW-1133">Transmembrane helix</keyword>
<dbReference type="Gene3D" id="1.20.58.70">
    <property type="match status" value="1"/>
</dbReference>
<dbReference type="AlphaFoldDB" id="A0A5E8B5G4"/>
<gene>
    <name evidence="5" type="ORF">SAPINGB_P001023</name>
</gene>
<dbReference type="PROSITE" id="PS00914">
    <property type="entry name" value="SYNTAXIN"/>
    <property type="match status" value="1"/>
</dbReference>
<dbReference type="InterPro" id="IPR006011">
    <property type="entry name" value="Syntaxin_N"/>
</dbReference>
<dbReference type="Gene3D" id="1.20.5.110">
    <property type="match status" value="1"/>
</dbReference>
<dbReference type="PANTHER" id="PTHR19957:SF38">
    <property type="entry name" value="LD27581P"/>
    <property type="match status" value="1"/>
</dbReference>
<dbReference type="FunFam" id="1.20.5.110:FF:000059">
    <property type="entry name" value="Related to syntaxin 12"/>
    <property type="match status" value="1"/>
</dbReference>
<dbReference type="RefSeq" id="XP_031851637.1">
    <property type="nucleotide sequence ID" value="XM_031995746.1"/>
</dbReference>
<evidence type="ECO:0000256" key="1">
    <source>
        <dbReference type="ARBA" id="ARBA00009063"/>
    </source>
</evidence>
<dbReference type="PROSITE" id="PS50192">
    <property type="entry name" value="T_SNARE"/>
    <property type="match status" value="1"/>
</dbReference>
<dbReference type="PANTHER" id="PTHR19957">
    <property type="entry name" value="SYNTAXIN"/>
    <property type="match status" value="1"/>
</dbReference>
<protein>
    <recommendedName>
        <fullName evidence="4">t-SNARE coiled-coil homology domain-containing protein</fullName>
    </recommendedName>
</protein>
<proteinExistence type="inferred from homology"/>
<evidence type="ECO:0000313" key="5">
    <source>
        <dbReference type="EMBL" id="VVT46054.1"/>
    </source>
</evidence>
<feature type="transmembrane region" description="Helical" evidence="3">
    <location>
        <begin position="284"/>
        <end position="304"/>
    </location>
</feature>
<dbReference type="InterPro" id="IPR010989">
    <property type="entry name" value="SNARE"/>
</dbReference>
<accession>A0A5E8B5G4</accession>
<keyword evidence="2" id="KW-0175">Coiled coil</keyword>
<feature type="coiled-coil region" evidence="2">
    <location>
        <begin position="184"/>
        <end position="234"/>
    </location>
</feature>
<dbReference type="InterPro" id="IPR045242">
    <property type="entry name" value="Syntaxin"/>
</dbReference>
<dbReference type="SUPFAM" id="SSF47661">
    <property type="entry name" value="t-snare proteins"/>
    <property type="match status" value="1"/>
</dbReference>
<sequence length="305" mass="34309">MSFVDTVDLESQVPYSDSPEFDQLTEKISSGLFAINSSLGTLHSHLKALGKKNSSSSIQERAVALAEDLRNKFRELSDSIKELTEWQEDDGVLSSGVGDGPVAISPAQKFTQQKLSREFSSALAEFQDLQRQLAEKQRKSIVLAKEQQHQFQIHQQENRDRAQQQHHSNQLLLEEEEVEDNSDLDENQTAVLQEEQEEQELINQHELDYQNRLIQEREAEIRGIEQGIDELNEIFTDLGALVTEQGTVIDNIEANVYNMASATRDAAGELTKAAKHQRNFRGRAACLLIILVIILTVILLAAFLG</sequence>
<dbReference type="SMART" id="SM00397">
    <property type="entry name" value="t_SNARE"/>
    <property type="match status" value="1"/>
</dbReference>
<evidence type="ECO:0000256" key="2">
    <source>
        <dbReference type="SAM" id="Coils"/>
    </source>
</evidence>
<dbReference type="GO" id="GO:0006896">
    <property type="term" value="P:Golgi to vacuole transport"/>
    <property type="evidence" value="ECO:0007669"/>
    <property type="project" value="TreeGrafter"/>
</dbReference>
<dbReference type="Pfam" id="PF05739">
    <property type="entry name" value="SNARE"/>
    <property type="match status" value="1"/>
</dbReference>
<dbReference type="EMBL" id="CABVLU010000001">
    <property type="protein sequence ID" value="VVT46054.1"/>
    <property type="molecule type" value="Genomic_DNA"/>
</dbReference>
<dbReference type="Pfam" id="PF14523">
    <property type="entry name" value="Syntaxin_2"/>
    <property type="match status" value="1"/>
</dbReference>
<dbReference type="GO" id="GO:0006906">
    <property type="term" value="P:vesicle fusion"/>
    <property type="evidence" value="ECO:0007669"/>
    <property type="project" value="TreeGrafter"/>
</dbReference>
<dbReference type="GO" id="GO:0012505">
    <property type="term" value="C:endomembrane system"/>
    <property type="evidence" value="ECO:0007669"/>
    <property type="project" value="TreeGrafter"/>
</dbReference>
<dbReference type="GO" id="GO:0006886">
    <property type="term" value="P:intracellular protein transport"/>
    <property type="evidence" value="ECO:0007669"/>
    <property type="project" value="InterPro"/>
</dbReference>
<keyword evidence="3" id="KW-0472">Membrane</keyword>
<feature type="domain" description="T-SNARE coiled-coil homology" evidence="4">
    <location>
        <begin position="211"/>
        <end position="273"/>
    </location>
</feature>
<name>A0A5E8B5G4_9ASCO</name>
<dbReference type="OrthoDB" id="364348at2759"/>
<dbReference type="CDD" id="cd15840">
    <property type="entry name" value="SNARE_Qa"/>
    <property type="match status" value="1"/>
</dbReference>
<dbReference type="GeneID" id="43579846"/>
<comment type="similarity">
    <text evidence="1">Belongs to the syntaxin family.</text>
</comment>